<keyword evidence="2" id="KW-0597">Phosphoprotein</keyword>
<comment type="caution">
    <text evidence="4">The sequence shown here is derived from an EMBL/GenBank/DDBJ whole genome shotgun (WGS) entry which is preliminary data.</text>
</comment>
<keyword evidence="1" id="KW-0596">Phosphopantetheine</keyword>
<dbReference type="Proteomes" id="UP001597419">
    <property type="component" value="Unassembled WGS sequence"/>
</dbReference>
<evidence type="ECO:0000313" key="5">
    <source>
        <dbReference type="Proteomes" id="UP001597419"/>
    </source>
</evidence>
<dbReference type="InterPro" id="IPR036736">
    <property type="entry name" value="ACP-like_sf"/>
</dbReference>
<proteinExistence type="predicted"/>
<dbReference type="RefSeq" id="WP_345386922.1">
    <property type="nucleotide sequence ID" value="NZ_BAABHG010000002.1"/>
</dbReference>
<evidence type="ECO:0000256" key="1">
    <source>
        <dbReference type="ARBA" id="ARBA00022450"/>
    </source>
</evidence>
<feature type="domain" description="Carrier" evidence="3">
    <location>
        <begin position="1"/>
        <end position="78"/>
    </location>
</feature>
<evidence type="ECO:0000313" key="4">
    <source>
        <dbReference type="EMBL" id="MFD2459011.1"/>
    </source>
</evidence>
<accession>A0ABW5GCW4</accession>
<evidence type="ECO:0000256" key="2">
    <source>
        <dbReference type="ARBA" id="ARBA00022553"/>
    </source>
</evidence>
<dbReference type="Gene3D" id="1.10.1200.10">
    <property type="entry name" value="ACP-like"/>
    <property type="match status" value="1"/>
</dbReference>
<dbReference type="PROSITE" id="PS00012">
    <property type="entry name" value="PHOSPHOPANTETHEINE"/>
    <property type="match status" value="1"/>
</dbReference>
<protein>
    <submittedName>
        <fullName evidence="4">Phosphopantetheine-binding protein</fullName>
    </submittedName>
</protein>
<dbReference type="InterPro" id="IPR006162">
    <property type="entry name" value="Ppantetheine_attach_site"/>
</dbReference>
<dbReference type="EMBL" id="JBHUKU010000004">
    <property type="protein sequence ID" value="MFD2459011.1"/>
    <property type="molecule type" value="Genomic_DNA"/>
</dbReference>
<dbReference type="InterPro" id="IPR009081">
    <property type="entry name" value="PP-bd_ACP"/>
</dbReference>
<organism evidence="4 5">
    <name type="scientific">Amycolatopsis samaneae</name>
    <dbReference type="NCBI Taxonomy" id="664691"/>
    <lineage>
        <taxon>Bacteria</taxon>
        <taxon>Bacillati</taxon>
        <taxon>Actinomycetota</taxon>
        <taxon>Actinomycetes</taxon>
        <taxon>Pseudonocardiales</taxon>
        <taxon>Pseudonocardiaceae</taxon>
        <taxon>Amycolatopsis</taxon>
    </lineage>
</organism>
<keyword evidence="5" id="KW-1185">Reference proteome</keyword>
<dbReference type="SUPFAM" id="SSF47336">
    <property type="entry name" value="ACP-like"/>
    <property type="match status" value="1"/>
</dbReference>
<sequence>MWDDRFENILRKYLPFLSDDETLAKETSLRDLGLDSLGTVELLSSLEGTYGVRFVDEALTMETFATAGVLWDTLAELRGAAA</sequence>
<evidence type="ECO:0000259" key="3">
    <source>
        <dbReference type="PROSITE" id="PS50075"/>
    </source>
</evidence>
<dbReference type="PROSITE" id="PS50075">
    <property type="entry name" value="CARRIER"/>
    <property type="match status" value="1"/>
</dbReference>
<gene>
    <name evidence="4" type="ORF">ACFSYJ_10370</name>
</gene>
<name>A0ABW5GCW4_9PSEU</name>
<reference evidence="5" key="1">
    <citation type="journal article" date="2019" name="Int. J. Syst. Evol. Microbiol.">
        <title>The Global Catalogue of Microorganisms (GCM) 10K type strain sequencing project: providing services to taxonomists for standard genome sequencing and annotation.</title>
        <authorList>
            <consortium name="The Broad Institute Genomics Platform"/>
            <consortium name="The Broad Institute Genome Sequencing Center for Infectious Disease"/>
            <person name="Wu L."/>
            <person name="Ma J."/>
        </authorList>
    </citation>
    <scope>NUCLEOTIDE SEQUENCE [LARGE SCALE GENOMIC DNA]</scope>
    <source>
        <strain evidence="5">CGMCC 4.7643</strain>
    </source>
</reference>
<dbReference type="Pfam" id="PF00550">
    <property type="entry name" value="PP-binding"/>
    <property type="match status" value="1"/>
</dbReference>